<evidence type="ECO:0008006" key="4">
    <source>
        <dbReference type="Google" id="ProtNLM"/>
    </source>
</evidence>
<evidence type="ECO:0000313" key="2">
    <source>
        <dbReference type="EMBL" id="RAL66461.1"/>
    </source>
</evidence>
<dbReference type="Proteomes" id="UP000249056">
    <property type="component" value="Unassembled WGS sequence"/>
</dbReference>
<organism evidence="2 3">
    <name type="scientific">Monilinia fructigena</name>
    <dbReference type="NCBI Taxonomy" id="38457"/>
    <lineage>
        <taxon>Eukaryota</taxon>
        <taxon>Fungi</taxon>
        <taxon>Dikarya</taxon>
        <taxon>Ascomycota</taxon>
        <taxon>Pezizomycotina</taxon>
        <taxon>Leotiomycetes</taxon>
        <taxon>Helotiales</taxon>
        <taxon>Sclerotiniaceae</taxon>
        <taxon>Monilinia</taxon>
    </lineage>
</organism>
<keyword evidence="1" id="KW-0812">Transmembrane</keyword>
<name>A0A395J288_9HELO</name>
<dbReference type="AlphaFoldDB" id="A0A395J288"/>
<dbReference type="PANTHER" id="PTHR15460:SF3">
    <property type="entry name" value="PEROXISOMAL MEMBRANE PROTEIN 4"/>
    <property type="match status" value="1"/>
</dbReference>
<evidence type="ECO:0000313" key="3">
    <source>
        <dbReference type="Proteomes" id="UP000249056"/>
    </source>
</evidence>
<gene>
    <name evidence="2" type="ORF">DID88_006151</name>
</gene>
<dbReference type="OrthoDB" id="39659at2759"/>
<dbReference type="InterPro" id="IPR019531">
    <property type="entry name" value="Pmp4"/>
</dbReference>
<dbReference type="EMBL" id="QKRW01000006">
    <property type="protein sequence ID" value="RAL66461.1"/>
    <property type="molecule type" value="Genomic_DNA"/>
</dbReference>
<dbReference type="PANTHER" id="PTHR15460">
    <property type="entry name" value="PEROXISOMAL MEMBRANE PROTEIN 4"/>
    <property type="match status" value="1"/>
</dbReference>
<evidence type="ECO:0000256" key="1">
    <source>
        <dbReference type="SAM" id="Phobius"/>
    </source>
</evidence>
<keyword evidence="1" id="KW-0472">Membrane</keyword>
<proteinExistence type="predicted"/>
<accession>A0A395J288</accession>
<keyword evidence="3" id="KW-1185">Reference proteome</keyword>
<protein>
    <recommendedName>
        <fullName evidence="4">Peroxisomal membrane protein 4</fullName>
    </recommendedName>
</protein>
<keyword evidence="1" id="KW-1133">Transmembrane helix</keyword>
<reference evidence="2 3" key="1">
    <citation type="submission" date="2018-06" db="EMBL/GenBank/DDBJ databases">
        <title>Genome Sequence of the Brown Rot Fungal Pathogen Monilinia fructigena.</title>
        <authorList>
            <person name="Landi L."/>
            <person name="De Miccolis Angelini R.M."/>
            <person name="Pollastro S."/>
            <person name="Abate D."/>
            <person name="Faretra F."/>
            <person name="Romanazzi G."/>
        </authorList>
    </citation>
    <scope>NUCLEOTIDE SEQUENCE [LARGE SCALE GENOMIC DNA]</scope>
    <source>
        <strain evidence="2 3">Mfrg269</strain>
    </source>
</reference>
<feature type="transmembrane region" description="Helical" evidence="1">
    <location>
        <begin position="109"/>
        <end position="127"/>
    </location>
</feature>
<sequence length="143" mass="16043">MRDIEVVKTALEHFILDPKNAEYLAVLKAARSGAVYGAKVRFPHALVMMLLFRSVFGRRSKKGHVSSVSKQIVIFVFARVCLSLAQLAVEPSAGLIRNKKLSDRISKDAWPVFAALSWGSVMWLFSYDSKYNGWDIASSIMDF</sequence>
<comment type="caution">
    <text evidence="2">The sequence shown here is derived from an EMBL/GenBank/DDBJ whole genome shotgun (WGS) entry which is preliminary data.</text>
</comment>
<dbReference type="GO" id="GO:0005778">
    <property type="term" value="C:peroxisomal membrane"/>
    <property type="evidence" value="ECO:0007669"/>
    <property type="project" value="TreeGrafter"/>
</dbReference>